<dbReference type="InterPro" id="IPR035903">
    <property type="entry name" value="HesB-like_dom_sf"/>
</dbReference>
<dbReference type="Proteomes" id="UP000503129">
    <property type="component" value="Chromosome"/>
</dbReference>
<dbReference type="RefSeq" id="WP_169263505.1">
    <property type="nucleotide sequence ID" value="NZ_CAWOXK010000001.1"/>
</dbReference>
<dbReference type="PANTHER" id="PTHR47265">
    <property type="entry name" value="IRON-SULFUR ASSEMBLY PROTEIN ISCA, CHLOROPLASTIC"/>
    <property type="match status" value="1"/>
</dbReference>
<dbReference type="GO" id="GO:0016226">
    <property type="term" value="P:iron-sulfur cluster assembly"/>
    <property type="evidence" value="ECO:0007669"/>
    <property type="project" value="InterPro"/>
</dbReference>
<dbReference type="InterPro" id="IPR000361">
    <property type="entry name" value="ATAP_core_dom"/>
</dbReference>
<dbReference type="KEGG" id="bsen:DP114_06860"/>
<dbReference type="Gene3D" id="2.60.300.12">
    <property type="entry name" value="HesB-like domain"/>
    <property type="match status" value="1"/>
</dbReference>
<reference evidence="2 3" key="1">
    <citation type="submission" date="2018-06" db="EMBL/GenBank/DDBJ databases">
        <title>Comparative genomics of Brasilonema spp. strains.</title>
        <authorList>
            <person name="Alvarenga D.O."/>
            <person name="Fiore M.F."/>
            <person name="Varani A.M."/>
        </authorList>
    </citation>
    <scope>NUCLEOTIDE SEQUENCE [LARGE SCALE GENOMIC DNA]</scope>
    <source>
        <strain evidence="2 3">CENA114</strain>
    </source>
</reference>
<dbReference type="Pfam" id="PF01521">
    <property type="entry name" value="Fe-S_biosyn"/>
    <property type="match status" value="1"/>
</dbReference>
<evidence type="ECO:0000313" key="2">
    <source>
        <dbReference type="EMBL" id="QDL07654.1"/>
    </source>
</evidence>
<feature type="domain" description="Core" evidence="1">
    <location>
        <begin position="2"/>
        <end position="122"/>
    </location>
</feature>
<dbReference type="InterPro" id="IPR031108">
    <property type="entry name" value="IscA_plant_cyanobact"/>
</dbReference>
<dbReference type="EMBL" id="CP030118">
    <property type="protein sequence ID" value="QDL07654.1"/>
    <property type="molecule type" value="Genomic_DNA"/>
</dbReference>
<name>A0A856MBB5_9CYAN</name>
<dbReference type="PANTHER" id="PTHR47265:SF1">
    <property type="entry name" value="IRON-SULFUR ASSEMBLY PROTEIN ISCA, CHLOROPLASTIC"/>
    <property type="match status" value="1"/>
</dbReference>
<organism evidence="2 3">
    <name type="scientific">Brasilonema sennae CENA114</name>
    <dbReference type="NCBI Taxonomy" id="415709"/>
    <lineage>
        <taxon>Bacteria</taxon>
        <taxon>Bacillati</taxon>
        <taxon>Cyanobacteriota</taxon>
        <taxon>Cyanophyceae</taxon>
        <taxon>Nostocales</taxon>
        <taxon>Scytonemataceae</taxon>
        <taxon>Brasilonema</taxon>
        <taxon>Bromeliae group (in: Brasilonema)</taxon>
    </lineage>
</organism>
<dbReference type="SUPFAM" id="SSF89360">
    <property type="entry name" value="HesB-like domain"/>
    <property type="match status" value="1"/>
</dbReference>
<keyword evidence="3" id="KW-1185">Reference proteome</keyword>
<gene>
    <name evidence="2" type="ORF">DP114_06860</name>
</gene>
<dbReference type="GO" id="GO:0030674">
    <property type="term" value="F:protein-macromolecule adaptor activity"/>
    <property type="evidence" value="ECO:0007669"/>
    <property type="project" value="TreeGrafter"/>
</dbReference>
<evidence type="ECO:0000259" key="1">
    <source>
        <dbReference type="Pfam" id="PF01521"/>
    </source>
</evidence>
<dbReference type="AlphaFoldDB" id="A0A856MBB5"/>
<sequence length="128" mass="14101">MIQLSPSAANEIRRLKSKQQPNVLFRLAVKPGGCSGWYYDMSFDEALKAGDKPESSASSGDAALVFPQKDESIFECYDIAIVIDAKSLKHVNQLTIDYSEDLMGGGFRFYNSRSHATCECGNSFSTTQ</sequence>
<accession>A0A856MBB5</accession>
<protein>
    <submittedName>
        <fullName evidence="2">Iron-sulfur cluster assembly accessory protein</fullName>
    </submittedName>
</protein>
<proteinExistence type="predicted"/>
<dbReference type="GO" id="GO:0051536">
    <property type="term" value="F:iron-sulfur cluster binding"/>
    <property type="evidence" value="ECO:0007669"/>
    <property type="project" value="InterPro"/>
</dbReference>
<evidence type="ECO:0000313" key="3">
    <source>
        <dbReference type="Proteomes" id="UP000503129"/>
    </source>
</evidence>